<keyword evidence="2" id="KW-1185">Reference proteome</keyword>
<name>S7VR44_9FLAO</name>
<proteinExistence type="predicted"/>
<protein>
    <submittedName>
        <fullName evidence="1">Uncharacterized protein</fullName>
    </submittedName>
</protein>
<gene>
    <name evidence="1" type="ORF">ADIWIN_3161</name>
</gene>
<dbReference type="EMBL" id="ATMR01000143">
    <property type="protein sequence ID" value="EPR71852.1"/>
    <property type="molecule type" value="Genomic_DNA"/>
</dbReference>
<evidence type="ECO:0000313" key="2">
    <source>
        <dbReference type="Proteomes" id="UP000014962"/>
    </source>
</evidence>
<accession>S7VR44</accession>
<evidence type="ECO:0000313" key="1">
    <source>
        <dbReference type="EMBL" id="EPR71852.1"/>
    </source>
</evidence>
<dbReference type="Proteomes" id="UP000014962">
    <property type="component" value="Unassembled WGS sequence"/>
</dbReference>
<reference evidence="1 2" key="1">
    <citation type="journal article" date="2013" name="Genome Announc.">
        <title>Draft Genome Sequence of Winogradskyella psychrotolerans RS-3T, Isolated from the Marine Transect of Kongsfjorden, Ny-Alesund, Svalbard, Arctic Ocean.</title>
        <authorList>
            <person name="Kumar Pinnaka A."/>
            <person name="Ara S."/>
            <person name="Singh A."/>
            <person name="Shivaji S."/>
        </authorList>
    </citation>
    <scope>NUCLEOTIDE SEQUENCE [LARGE SCALE GENOMIC DNA]</scope>
    <source>
        <strain evidence="1 2">RS-3</strain>
    </source>
</reference>
<dbReference type="AlphaFoldDB" id="S7VR44"/>
<organism evidence="1 2">
    <name type="scientific">Winogradskyella psychrotolerans RS-3</name>
    <dbReference type="NCBI Taxonomy" id="641526"/>
    <lineage>
        <taxon>Bacteria</taxon>
        <taxon>Pseudomonadati</taxon>
        <taxon>Bacteroidota</taxon>
        <taxon>Flavobacteriia</taxon>
        <taxon>Flavobacteriales</taxon>
        <taxon>Flavobacteriaceae</taxon>
        <taxon>Winogradskyella</taxon>
    </lineage>
</organism>
<comment type="caution">
    <text evidence="1">The sequence shown here is derived from an EMBL/GenBank/DDBJ whole genome shotgun (WGS) entry which is preliminary data.</text>
</comment>
<sequence length="39" mass="4429">MKREIKTIGVHGYDAKNKEMHGVFMPMGLLLKMDTASLH</sequence>